<name>A0A9P7DK80_9AGAM</name>
<dbReference type="InterPro" id="IPR041457">
    <property type="entry name" value="CxC2_KDZ-assoc"/>
</dbReference>
<dbReference type="Pfam" id="PF18803">
    <property type="entry name" value="CxC2"/>
    <property type="match status" value="1"/>
</dbReference>
<proteinExistence type="predicted"/>
<dbReference type="AlphaFoldDB" id="A0A9P7DK80"/>
<keyword evidence="3" id="KW-1185">Reference proteome</keyword>
<feature type="non-terminal residue" evidence="2">
    <location>
        <position position="1"/>
    </location>
</feature>
<dbReference type="OrthoDB" id="3149508at2759"/>
<dbReference type="GeneID" id="64591376"/>
<gene>
    <name evidence="2" type="ORF">HD556DRAFT_1233660</name>
</gene>
<reference evidence="2" key="1">
    <citation type="journal article" date="2020" name="New Phytol.">
        <title>Comparative genomics reveals dynamic genome evolution in host specialist ectomycorrhizal fungi.</title>
        <authorList>
            <person name="Lofgren L.A."/>
            <person name="Nguyen N.H."/>
            <person name="Vilgalys R."/>
            <person name="Ruytinx J."/>
            <person name="Liao H.L."/>
            <person name="Branco S."/>
            <person name="Kuo A."/>
            <person name="LaButti K."/>
            <person name="Lipzen A."/>
            <person name="Andreopoulos W."/>
            <person name="Pangilinan J."/>
            <person name="Riley R."/>
            <person name="Hundley H."/>
            <person name="Na H."/>
            <person name="Barry K."/>
            <person name="Grigoriev I.V."/>
            <person name="Stajich J.E."/>
            <person name="Kennedy P.G."/>
        </authorList>
    </citation>
    <scope>NUCLEOTIDE SEQUENCE</scope>
    <source>
        <strain evidence="2">S12</strain>
    </source>
</reference>
<dbReference type="EMBL" id="JABBWE010000017">
    <property type="protein sequence ID" value="KAG1796919.1"/>
    <property type="molecule type" value="Genomic_DNA"/>
</dbReference>
<dbReference type="RefSeq" id="XP_041162190.1">
    <property type="nucleotide sequence ID" value="XM_041297612.1"/>
</dbReference>
<organism evidence="2 3">
    <name type="scientific">Suillus plorans</name>
    <dbReference type="NCBI Taxonomy" id="116603"/>
    <lineage>
        <taxon>Eukaryota</taxon>
        <taxon>Fungi</taxon>
        <taxon>Dikarya</taxon>
        <taxon>Basidiomycota</taxon>
        <taxon>Agaricomycotina</taxon>
        <taxon>Agaricomycetes</taxon>
        <taxon>Agaricomycetidae</taxon>
        <taxon>Boletales</taxon>
        <taxon>Suillineae</taxon>
        <taxon>Suillaceae</taxon>
        <taxon>Suillus</taxon>
    </lineage>
</organism>
<evidence type="ECO:0000259" key="1">
    <source>
        <dbReference type="Pfam" id="PF18803"/>
    </source>
</evidence>
<evidence type="ECO:0000313" key="2">
    <source>
        <dbReference type="EMBL" id="KAG1796919.1"/>
    </source>
</evidence>
<sequence>KFCCLTCSRNQTFCHSCIVNAHQFLPFHKVQEWSGKYFNNTSLEELGFIWHMGHGRQPCPFSDDMHAWENIPMDTEADFPLMETVHGPTIPTKLTIVHSTGMFLHNIIWCSCPGVDCQQYLQLLKAKLFPASTTQLQTAFTFDVLNHFLSDALECKTSASSFFEKICSMTNNCFPV</sequence>
<dbReference type="Proteomes" id="UP000719766">
    <property type="component" value="Unassembled WGS sequence"/>
</dbReference>
<protein>
    <recommendedName>
        <fullName evidence="1">CxC2-like cysteine cluster KDZ transposase-associated domain-containing protein</fullName>
    </recommendedName>
</protein>
<feature type="domain" description="CxC2-like cysteine cluster KDZ transposase-associated" evidence="1">
    <location>
        <begin position="90"/>
        <end position="172"/>
    </location>
</feature>
<comment type="caution">
    <text evidence="2">The sequence shown here is derived from an EMBL/GenBank/DDBJ whole genome shotgun (WGS) entry which is preliminary data.</text>
</comment>
<evidence type="ECO:0000313" key="3">
    <source>
        <dbReference type="Proteomes" id="UP000719766"/>
    </source>
</evidence>
<accession>A0A9P7DK80</accession>